<accession>A0A2H4Q4V6</accession>
<dbReference type="Proteomes" id="UP000198888">
    <property type="component" value="Unassembled WGS sequence"/>
</dbReference>
<reference evidence="1 2" key="1">
    <citation type="submission" date="2016-10" db="EMBL/GenBank/DDBJ databases">
        <authorList>
            <person name="de Groot N.N."/>
        </authorList>
    </citation>
    <scope>NUCLEOTIDE SEQUENCE [LARGE SCALE GENOMIC DNA]</scope>
    <source>
        <strain evidence="1 2">DSM 22187</strain>
    </source>
</reference>
<keyword evidence="2" id="KW-1185">Reference proteome</keyword>
<dbReference type="RefSeq" id="WP_089673044.1">
    <property type="nucleotide sequence ID" value="NZ_CP024845.1"/>
</dbReference>
<accession>A0A1H6VMY2</accession>
<evidence type="ECO:0000313" key="1">
    <source>
        <dbReference type="EMBL" id="SEJ06018.1"/>
    </source>
</evidence>
<name>A0A1H6VMY2_9EURY</name>
<dbReference type="EMBL" id="FNYR01000018">
    <property type="protein sequence ID" value="SEJ06018.1"/>
    <property type="molecule type" value="Genomic_DNA"/>
</dbReference>
<protein>
    <submittedName>
        <fullName evidence="1">Uncharacterized protein</fullName>
    </submittedName>
</protein>
<dbReference type="KEGG" id="hae:halTADL_2639"/>
<evidence type="ECO:0000313" key="2">
    <source>
        <dbReference type="Proteomes" id="UP000198888"/>
    </source>
</evidence>
<gene>
    <name evidence="1" type="ORF">SAMN05444271_11869</name>
</gene>
<sequence>MATIRIREWTKKQIERIRETESHSSNDSVIKSLLKDRELAKFAGERVETTDRASVTETAPPLDKPFDDLTVIDELSAPDNGVVFLWCPNCATEIAHLTVEGQMSVSAFEMECRHCLTNLDHHAIVAIEIGYPIEQKLTEDDLEADLRACVIDYWDRILRQQTESATDEAAGIERLVWQLGEYAREFAWEWPEDVPVVGFEGGNTYRNSTTDEWIEVIEQVTENRNSLDSFEVKRYTADSDPSDVDTEIMDSSTIVDLIATRSLLLES</sequence>
<dbReference type="AlphaFoldDB" id="A0A1H6VMY2"/>
<dbReference type="GeneID" id="35003409"/>
<proteinExistence type="predicted"/>
<organism evidence="1 2">
    <name type="scientific">Halohasta litchfieldiae</name>
    <dbReference type="NCBI Taxonomy" id="1073996"/>
    <lineage>
        <taxon>Archaea</taxon>
        <taxon>Methanobacteriati</taxon>
        <taxon>Methanobacteriota</taxon>
        <taxon>Stenosarchaea group</taxon>
        <taxon>Halobacteria</taxon>
        <taxon>Halobacteriales</taxon>
        <taxon>Haloferacaceae</taxon>
        <taxon>Halohasta</taxon>
    </lineage>
</organism>
<dbReference type="OrthoDB" id="233102at2157"/>